<keyword evidence="4" id="KW-0732">Signal</keyword>
<dbReference type="Gene3D" id="2.10.50.10">
    <property type="entry name" value="Tumor Necrosis Factor Receptor, subunit A, domain 2"/>
    <property type="match status" value="2"/>
</dbReference>
<dbReference type="CDD" id="cd00054">
    <property type="entry name" value="EGF_CA"/>
    <property type="match status" value="1"/>
</dbReference>
<dbReference type="PROSITE" id="PS50923">
    <property type="entry name" value="SUSHI"/>
    <property type="match status" value="2"/>
</dbReference>
<feature type="domain" description="Sushi" evidence="11">
    <location>
        <begin position="783"/>
        <end position="849"/>
    </location>
</feature>
<dbReference type="Pfam" id="PF07645">
    <property type="entry name" value="EGF_CA"/>
    <property type="match status" value="6"/>
</dbReference>
<dbReference type="InterPro" id="IPR026823">
    <property type="entry name" value="cEGF"/>
</dbReference>
<dbReference type="SMART" id="SM01411">
    <property type="entry name" value="Ephrin_rec_like"/>
    <property type="match status" value="4"/>
</dbReference>
<dbReference type="SUPFAM" id="SSF57196">
    <property type="entry name" value="EGF/Laminin"/>
    <property type="match status" value="1"/>
</dbReference>
<keyword evidence="6 8" id="KW-1015">Disulfide bond</keyword>
<feature type="disulfide bond" evidence="8">
    <location>
        <begin position="586"/>
        <end position="596"/>
    </location>
</feature>
<keyword evidence="7" id="KW-0325">Glycoprotein</keyword>
<dbReference type="SMART" id="SM00181">
    <property type="entry name" value="EGF"/>
    <property type="match status" value="14"/>
</dbReference>
<evidence type="ECO:0000256" key="1">
    <source>
        <dbReference type="ARBA" id="ARBA00004613"/>
    </source>
</evidence>
<keyword evidence="2" id="KW-0964">Secreted</keyword>
<dbReference type="Gene3D" id="2.10.25.10">
    <property type="entry name" value="Laminin"/>
    <property type="match status" value="13"/>
</dbReference>
<organism evidence="12 13">
    <name type="scientific">Aplysia californica</name>
    <name type="common">California sea hare</name>
    <dbReference type="NCBI Taxonomy" id="6500"/>
    <lineage>
        <taxon>Eukaryota</taxon>
        <taxon>Metazoa</taxon>
        <taxon>Spiralia</taxon>
        <taxon>Lophotrochozoa</taxon>
        <taxon>Mollusca</taxon>
        <taxon>Gastropoda</taxon>
        <taxon>Heterobranchia</taxon>
        <taxon>Euthyneura</taxon>
        <taxon>Tectipleura</taxon>
        <taxon>Aplysiida</taxon>
        <taxon>Aplysioidea</taxon>
        <taxon>Aplysiidae</taxon>
        <taxon>Aplysia</taxon>
    </lineage>
</organism>
<dbReference type="CDD" id="cd00033">
    <property type="entry name" value="CCP"/>
    <property type="match status" value="2"/>
</dbReference>
<sequence>MCSCSHVGFVLADDGFSCRECNHTQYFDRDSSSCQDCPAYAHARDGLALSVEDCLCDDGFHGDPKRTVACQDTNECQTGKMNCSYECINTIGSAHCACPTGNQVADDGTSCEDVDECASENHNCTQLCVNTDGSFICMCKLGYRLQDGTTCEDIDECDKGMARCSQTCINTAGSYKCACRDGYFMTEDGYLCEDTDECAQDIYPCGQTCINTIGSFECACEGTGFQLSKDMATCLDINECMEGDNPCPDVCVNTVGSFVCDCERAGYLLSENGTGCVDIDECAADPPPCEQLCVNTPGSYWCTCPAGYVMTTSKKGNETICTECGLGLYRSESDKICRKCPPGSNTTTVASTSIDACLCQEGLRKAGTSKYCEDIDECSEKLLACQHGCVNTKGSAHCVCKPGYSLDKDGLSCKDLDECMEHNGGCEHECVNTRGSYHCQCRKGKFKLSENGRTCEEVNECELPNHGCEHRCVNTDHGIACTCPPGHHLMPDRKKCQDNNECRERNGGCTDRCHNTPGSYYCSCGIPGYQLYHDGRQCQDVDECAQDEPPCQDVCVNIVGSYTCYCRQPGYQLADDGRSCQDINECNTGRLCEQVCINLPGSFRCDCEPGYSKSGKHCDACPKGTYRGKKDSVLSCQSCPSGMTTNEEATKSLLDCFCDPGYQGNPETRDKCRDVNECARNNGGCEHICVNKEGSFHCACREGHVLDPDGRTCVPTHCPLIKAPRFSRFTTRECNLMNKGVHVSVGTTCTYRCREKLVVQGSKFRVCQANYTWSGEDPSCIALPCERLPVPTNGHLQPAVCMLPRVPFRTRCSFKCKKGYKRQGRAGAKCRANMRWSGRAKQRPPKCVRKK</sequence>
<dbReference type="SUPFAM" id="SSF57184">
    <property type="entry name" value="Growth factor receptor domain"/>
    <property type="match status" value="5"/>
</dbReference>
<name>A0ABM1ADW4_APLCA</name>
<reference evidence="13" key="1">
    <citation type="submission" date="2025-08" db="UniProtKB">
        <authorList>
            <consortium name="RefSeq"/>
        </authorList>
    </citation>
    <scope>IDENTIFICATION</scope>
</reference>
<evidence type="ECO:0000256" key="7">
    <source>
        <dbReference type="ARBA" id="ARBA00023180"/>
    </source>
</evidence>
<dbReference type="Pfam" id="PF00084">
    <property type="entry name" value="Sushi"/>
    <property type="match status" value="2"/>
</dbReference>
<comment type="subcellular location">
    <subcellularLocation>
        <location evidence="1">Secreted</location>
    </subcellularLocation>
</comment>
<comment type="caution">
    <text evidence="8">Lacks conserved residue(s) required for the propagation of feature annotation.</text>
</comment>
<dbReference type="PROSITE" id="PS01186">
    <property type="entry name" value="EGF_2"/>
    <property type="match status" value="4"/>
</dbReference>
<evidence type="ECO:0000256" key="9">
    <source>
        <dbReference type="PROSITE-ProRule" id="PRU00302"/>
    </source>
</evidence>
<dbReference type="InterPro" id="IPR049883">
    <property type="entry name" value="NOTCH1_EGF-like"/>
</dbReference>
<evidence type="ECO:0000256" key="2">
    <source>
        <dbReference type="ARBA" id="ARBA00022525"/>
    </source>
</evidence>
<keyword evidence="3 8" id="KW-0245">EGF-like domain</keyword>
<dbReference type="PANTHER" id="PTHR47333:SF4">
    <property type="entry name" value="EGF-LIKE DOMAIN-CONTAINING PROTEIN"/>
    <property type="match status" value="1"/>
</dbReference>
<feature type="disulfide bond" evidence="9">
    <location>
        <begin position="753"/>
        <end position="780"/>
    </location>
</feature>
<dbReference type="SMART" id="SM00179">
    <property type="entry name" value="EGF_CA"/>
    <property type="match status" value="13"/>
</dbReference>
<evidence type="ECO:0000256" key="4">
    <source>
        <dbReference type="ARBA" id="ARBA00022729"/>
    </source>
</evidence>
<protein>
    <submittedName>
        <fullName evidence="13">Fibrillin-2</fullName>
    </submittedName>
</protein>
<dbReference type="SMART" id="SM00032">
    <property type="entry name" value="CCP"/>
    <property type="match status" value="2"/>
</dbReference>
<feature type="domain" description="EGF-like" evidence="10">
    <location>
        <begin position="374"/>
        <end position="414"/>
    </location>
</feature>
<keyword evidence="5" id="KW-0677">Repeat</keyword>
<dbReference type="InterPro" id="IPR000152">
    <property type="entry name" value="EGF-type_Asp/Asn_hydroxyl_site"/>
</dbReference>
<feature type="domain" description="EGF-like" evidence="10">
    <location>
        <begin position="278"/>
        <end position="314"/>
    </location>
</feature>
<evidence type="ECO:0000259" key="10">
    <source>
        <dbReference type="PROSITE" id="PS50026"/>
    </source>
</evidence>
<proteinExistence type="predicted"/>
<evidence type="ECO:0000256" key="5">
    <source>
        <dbReference type="ARBA" id="ARBA00022737"/>
    </source>
</evidence>
<dbReference type="Proteomes" id="UP000694888">
    <property type="component" value="Unplaced"/>
</dbReference>
<gene>
    <name evidence="13" type="primary">LOC101851696</name>
</gene>
<dbReference type="InterPro" id="IPR018097">
    <property type="entry name" value="EGF_Ca-bd_CS"/>
</dbReference>
<evidence type="ECO:0000313" key="13">
    <source>
        <dbReference type="RefSeq" id="XP_012945824.2"/>
    </source>
</evidence>
<evidence type="ECO:0000259" key="11">
    <source>
        <dbReference type="PROSITE" id="PS50923"/>
    </source>
</evidence>
<dbReference type="Gene3D" id="2.10.70.10">
    <property type="entry name" value="Complement Module, domain 1"/>
    <property type="match status" value="2"/>
</dbReference>
<accession>A0ABM1ADW4</accession>
<dbReference type="GeneID" id="101851696"/>
<evidence type="ECO:0000256" key="3">
    <source>
        <dbReference type="ARBA" id="ARBA00022536"/>
    </source>
</evidence>
<dbReference type="Pfam" id="PF12662">
    <property type="entry name" value="cEGF"/>
    <property type="match status" value="3"/>
</dbReference>
<dbReference type="PANTHER" id="PTHR47333">
    <property type="entry name" value="VON WILLEBRAND FACTOR C AND EGF DOMAIN-CONTAINING PROTEIN"/>
    <property type="match status" value="1"/>
</dbReference>
<dbReference type="InterPro" id="IPR009030">
    <property type="entry name" value="Growth_fac_rcpt_cys_sf"/>
</dbReference>
<dbReference type="SUPFAM" id="SSF57535">
    <property type="entry name" value="Complement control module/SCR domain"/>
    <property type="match status" value="2"/>
</dbReference>
<feature type="domain" description="EGF-like" evidence="10">
    <location>
        <begin position="153"/>
        <end position="193"/>
    </location>
</feature>
<dbReference type="InterPro" id="IPR001881">
    <property type="entry name" value="EGF-like_Ca-bd_dom"/>
</dbReference>
<dbReference type="InterPro" id="IPR052080">
    <property type="entry name" value="vWF_C/EGF_Fibrillin"/>
</dbReference>
<dbReference type="Pfam" id="PF07699">
    <property type="entry name" value="Ephrin_rec_like"/>
    <property type="match status" value="2"/>
</dbReference>
<dbReference type="PROSITE" id="PS00010">
    <property type="entry name" value="ASX_HYDROXYL"/>
    <property type="match status" value="7"/>
</dbReference>
<feature type="domain" description="EGF-like" evidence="10">
    <location>
        <begin position="582"/>
        <end position="619"/>
    </location>
</feature>
<dbReference type="RefSeq" id="XP_012945824.2">
    <property type="nucleotide sequence ID" value="XM_013090370.2"/>
</dbReference>
<dbReference type="InterPro" id="IPR035976">
    <property type="entry name" value="Sushi/SCR/CCP_sf"/>
</dbReference>
<evidence type="ECO:0000256" key="6">
    <source>
        <dbReference type="ARBA" id="ARBA00023157"/>
    </source>
</evidence>
<dbReference type="InterPro" id="IPR000742">
    <property type="entry name" value="EGF"/>
</dbReference>
<feature type="domain" description="EGF-like" evidence="10">
    <location>
        <begin position="113"/>
        <end position="152"/>
    </location>
</feature>
<dbReference type="PROSITE" id="PS50026">
    <property type="entry name" value="EGF_3"/>
    <property type="match status" value="6"/>
</dbReference>
<dbReference type="InterPro" id="IPR011641">
    <property type="entry name" value="Tyr-kin_ephrin_A/B_rcpt-like"/>
</dbReference>
<feature type="domain" description="EGF-like" evidence="10">
    <location>
        <begin position="540"/>
        <end position="581"/>
    </location>
</feature>
<evidence type="ECO:0000256" key="8">
    <source>
        <dbReference type="PROSITE-ProRule" id="PRU00076"/>
    </source>
</evidence>
<evidence type="ECO:0000313" key="12">
    <source>
        <dbReference type="Proteomes" id="UP000694888"/>
    </source>
</evidence>
<dbReference type="InterPro" id="IPR000436">
    <property type="entry name" value="Sushi_SCR_CCP_dom"/>
</dbReference>
<dbReference type="PROSITE" id="PS01187">
    <property type="entry name" value="EGF_CA"/>
    <property type="match status" value="5"/>
</dbReference>
<keyword evidence="9" id="KW-0768">Sushi</keyword>
<dbReference type="Pfam" id="PF14670">
    <property type="entry name" value="FXa_inhibition"/>
    <property type="match status" value="3"/>
</dbReference>
<feature type="domain" description="Sushi" evidence="11">
    <location>
        <begin position="732"/>
        <end position="782"/>
    </location>
</feature>
<keyword evidence="12" id="KW-1185">Reference proteome</keyword>